<name>D2VVP1_NAEGR</name>
<dbReference type="VEuPathDB" id="AmoebaDB:NAEGRDRAFT_52632"/>
<reference evidence="2 3" key="1">
    <citation type="journal article" date="2010" name="Cell">
        <title>The genome of Naegleria gruberi illuminates early eukaryotic versatility.</title>
        <authorList>
            <person name="Fritz-Laylin L.K."/>
            <person name="Prochnik S.E."/>
            <person name="Ginger M.L."/>
            <person name="Dacks J.B."/>
            <person name="Carpenter M.L."/>
            <person name="Field M.C."/>
            <person name="Kuo A."/>
            <person name="Paredez A."/>
            <person name="Chapman J."/>
            <person name="Pham J."/>
            <person name="Shu S."/>
            <person name="Neupane R."/>
            <person name="Cipriano M."/>
            <person name="Mancuso J."/>
            <person name="Tu H."/>
            <person name="Salamov A."/>
            <person name="Lindquist E."/>
            <person name="Shapiro H."/>
            <person name="Lucas S."/>
            <person name="Grigoriev I.V."/>
            <person name="Cande W.Z."/>
            <person name="Fulton C."/>
            <person name="Rokhsar D.S."/>
            <person name="Dawson S.C."/>
        </authorList>
    </citation>
    <scope>NUCLEOTIDE SEQUENCE [LARGE SCALE GENOMIC DNA]</scope>
    <source>
        <strain evidence="2 3">NEG-M</strain>
    </source>
</reference>
<dbReference type="KEGG" id="ngr:NAEGRDRAFT_52632"/>
<protein>
    <submittedName>
        <fullName evidence="2">Predicted protein</fullName>
    </submittedName>
</protein>
<accession>D2VVP1</accession>
<dbReference type="EMBL" id="GG738902">
    <property type="protein sequence ID" value="EFC39140.1"/>
    <property type="molecule type" value="Genomic_DNA"/>
</dbReference>
<dbReference type="AlphaFoldDB" id="D2VVP1"/>
<organism evidence="3">
    <name type="scientific">Naegleria gruberi</name>
    <name type="common">Amoeba</name>
    <dbReference type="NCBI Taxonomy" id="5762"/>
    <lineage>
        <taxon>Eukaryota</taxon>
        <taxon>Discoba</taxon>
        <taxon>Heterolobosea</taxon>
        <taxon>Tetramitia</taxon>
        <taxon>Eutetramitia</taxon>
        <taxon>Vahlkampfiidae</taxon>
        <taxon>Naegleria</taxon>
    </lineage>
</organism>
<dbReference type="GeneID" id="8858111"/>
<gene>
    <name evidence="2" type="ORF">NAEGRDRAFT_52632</name>
</gene>
<evidence type="ECO:0000256" key="1">
    <source>
        <dbReference type="SAM" id="MobiDB-lite"/>
    </source>
</evidence>
<dbReference type="Proteomes" id="UP000006671">
    <property type="component" value="Unassembled WGS sequence"/>
</dbReference>
<sequence>MSANSNSISAQPTKTPTTGSATMNSKNKGGSSLLHQVFEANHHQHANHANNTTHQNPQSSATSEANLLVFTNPLQSSSSTYEEVVNPYSTPVEESSATHYDETTINTSTRSNIKGVALSKDSSESSSPTIHNLNHHANNQSHFTMATTPASFRSKPNLNVDIPNSNYNNLQKEAVTSSAAKFSFGGSKTGEQHGSIILKRNQSKPSTPIQVELDELQPYDETISVDATVDDEGLLHIPPTLQLSGKEEVSIDGIVLPTIPGYLLRPSDSMESISSLVLDPTMQPSILEDEYMRKLAEKELTNGGNSAIGALFNSAHNLARQIEKKTGVSLKERMPMIFSSKNLEEKPSFIKRATKKLASVLETPRVLLPSQTRTLRAYNFKKLRNTLRYQRKLLKAKEKQMQSGGDEEELIDGADVSVETESSCSGEDGNDTAMLRIPSIEEEPVSKPKTKLQKVIGSFKYFFTGQSEKNQSRVLYKDLSTDDRKKVHSLLIGMFSVWIIF</sequence>
<feature type="region of interest" description="Disordered" evidence="1">
    <location>
        <begin position="107"/>
        <end position="129"/>
    </location>
</feature>
<evidence type="ECO:0000313" key="3">
    <source>
        <dbReference type="Proteomes" id="UP000006671"/>
    </source>
</evidence>
<keyword evidence="3" id="KW-1185">Reference proteome</keyword>
<dbReference type="InParanoid" id="D2VVP1"/>
<evidence type="ECO:0000313" key="2">
    <source>
        <dbReference type="EMBL" id="EFC39140.1"/>
    </source>
</evidence>
<feature type="region of interest" description="Disordered" evidence="1">
    <location>
        <begin position="1"/>
        <end position="30"/>
    </location>
</feature>
<proteinExistence type="predicted"/>
<dbReference type="RefSeq" id="XP_002671884.1">
    <property type="nucleotide sequence ID" value="XM_002671838.1"/>
</dbReference>